<keyword evidence="4" id="KW-0732">Signal</keyword>
<evidence type="ECO:0000256" key="4">
    <source>
        <dbReference type="SAM" id="SignalP"/>
    </source>
</evidence>
<dbReference type="Gene3D" id="1.20.1050.60">
    <property type="entry name" value="alpha-1,2-mannosidase"/>
    <property type="match status" value="1"/>
</dbReference>
<name>A0A1H4GQD8_9SPHI</name>
<dbReference type="STRING" id="425514.SAMN05443550_11122"/>
<dbReference type="InterPro" id="IPR041371">
    <property type="entry name" value="GH92_N"/>
</dbReference>
<dbReference type="InterPro" id="IPR012939">
    <property type="entry name" value="Glyco_hydro_92"/>
</dbReference>
<feature type="domain" description="Glycosyl hydrolase family 92" evidence="5">
    <location>
        <begin position="257"/>
        <end position="591"/>
    </location>
</feature>
<dbReference type="RefSeq" id="WP_217631594.1">
    <property type="nucleotide sequence ID" value="NZ_FNRA01000011.1"/>
</dbReference>
<dbReference type="GO" id="GO:0006516">
    <property type="term" value="P:glycoprotein catabolic process"/>
    <property type="evidence" value="ECO:0007669"/>
    <property type="project" value="TreeGrafter"/>
</dbReference>
<evidence type="ECO:0000256" key="2">
    <source>
        <dbReference type="ARBA" id="ARBA00011245"/>
    </source>
</evidence>
<dbReference type="GO" id="GO:0005829">
    <property type="term" value="C:cytosol"/>
    <property type="evidence" value="ECO:0007669"/>
    <property type="project" value="TreeGrafter"/>
</dbReference>
<keyword evidence="3" id="KW-0106">Calcium</keyword>
<dbReference type="PANTHER" id="PTHR12143:SF43">
    <property type="entry name" value="PUTATIVE-RELATED"/>
    <property type="match status" value="1"/>
</dbReference>
<dbReference type="Pfam" id="PF17678">
    <property type="entry name" value="Glyco_hydro_92N"/>
    <property type="match status" value="1"/>
</dbReference>
<dbReference type="Gene3D" id="1.20.1610.10">
    <property type="entry name" value="alpha-1,2-mannosidases domains"/>
    <property type="match status" value="1"/>
</dbReference>
<gene>
    <name evidence="7" type="ORF">SAMN05443550_11122</name>
</gene>
<dbReference type="GO" id="GO:0030246">
    <property type="term" value="F:carbohydrate binding"/>
    <property type="evidence" value="ECO:0007669"/>
    <property type="project" value="InterPro"/>
</dbReference>
<evidence type="ECO:0000313" key="7">
    <source>
        <dbReference type="EMBL" id="SEB11869.1"/>
    </source>
</evidence>
<feature type="signal peptide" evidence="4">
    <location>
        <begin position="1"/>
        <end position="30"/>
    </location>
</feature>
<dbReference type="InterPro" id="IPR008928">
    <property type="entry name" value="6-hairpin_glycosidase_sf"/>
</dbReference>
<sequence>MTRHFFESTLNWKPIFILVLILNISSTASAQETQNDNGGSGNLKYVDPRIGNVGQLLEPTRPTIQLPNQMIRMFPQRKDYMDDQISSFPLNIVSHRLGEVFSLKPVNTVPDINSWKGKMAYDYDLEVTRPWYYSTYLVDNDIKVEFVPGKKVGYYQFSFKANSPRSLLLGVYNEGESEFKFISDSEITGVETYHENIKVYLYGVFNTGATVGTVKGNQLLEERSANGKDIRAWITFPQNGANEITFKYAISYISAAQARKNFDKEFQSESFGSLKKKGEKAWSDVINQIKTDGGTEAQKRSFYTALYRSSERMVDITEDGRYFSGFDNKIHQSDRPFYVDDWVWDTYLALHPLRTILNPSQEEDMLNSYVHMYEQSGWMPTFPVLFGDHACMNGFHSTVSFLDAYRKGLRNYDVAKAYEGVFKNATAATMLPWKNGPKTDLDDFYYKNGFFPALHIGEKETNPAVHDFEKRQAVAITLGHSYDDWALGQLAKDLGKTADFKRFSARGQNYKNLWDAKKQMFMPKDAKGNWINIDPKFDGGMGGRDYYDENNGWTYLWQVQEDVNGLIGLFGGKTAFEDKLDQLYREPLGRSKYASRLSSRMLQVL</sequence>
<feature type="chain" id="PRO_5011702486" evidence="4">
    <location>
        <begin position="31"/>
        <end position="605"/>
    </location>
</feature>
<organism evidence="7 8">
    <name type="scientific">Pedobacter hartonius</name>
    <dbReference type="NCBI Taxonomy" id="425514"/>
    <lineage>
        <taxon>Bacteria</taxon>
        <taxon>Pseudomonadati</taxon>
        <taxon>Bacteroidota</taxon>
        <taxon>Sphingobacteriia</taxon>
        <taxon>Sphingobacteriales</taxon>
        <taxon>Sphingobacteriaceae</taxon>
        <taxon>Pedobacter</taxon>
    </lineage>
</organism>
<dbReference type="GO" id="GO:0005975">
    <property type="term" value="P:carbohydrate metabolic process"/>
    <property type="evidence" value="ECO:0007669"/>
    <property type="project" value="InterPro"/>
</dbReference>
<dbReference type="Pfam" id="PF07971">
    <property type="entry name" value="Glyco_hydro_92"/>
    <property type="match status" value="1"/>
</dbReference>
<reference evidence="7 8" key="1">
    <citation type="submission" date="2016-10" db="EMBL/GenBank/DDBJ databases">
        <authorList>
            <person name="de Groot N.N."/>
        </authorList>
    </citation>
    <scope>NUCLEOTIDE SEQUENCE [LARGE SCALE GENOMIC DNA]</scope>
    <source>
        <strain evidence="7 8">DSM 19033</strain>
    </source>
</reference>
<accession>A0A1H4GQD8</accession>
<dbReference type="InterPro" id="IPR050883">
    <property type="entry name" value="PNGase"/>
</dbReference>
<evidence type="ECO:0000256" key="1">
    <source>
        <dbReference type="ARBA" id="ARBA00001913"/>
    </source>
</evidence>
<comment type="cofactor">
    <cofactor evidence="1">
        <name>Ca(2+)</name>
        <dbReference type="ChEBI" id="CHEBI:29108"/>
    </cofactor>
</comment>
<evidence type="ECO:0000259" key="5">
    <source>
        <dbReference type="Pfam" id="PF07971"/>
    </source>
</evidence>
<dbReference type="InterPro" id="IPR014718">
    <property type="entry name" value="GH-type_carb-bd"/>
</dbReference>
<dbReference type="Proteomes" id="UP000198850">
    <property type="component" value="Unassembled WGS sequence"/>
</dbReference>
<feature type="domain" description="Glycosyl hydrolase family 92 N-terminal" evidence="6">
    <location>
        <begin position="45"/>
        <end position="251"/>
    </location>
</feature>
<dbReference type="SUPFAM" id="SSF48208">
    <property type="entry name" value="Six-hairpin glycosidases"/>
    <property type="match status" value="1"/>
</dbReference>
<dbReference type="GO" id="GO:0000224">
    <property type="term" value="F:peptide-N4-(N-acetyl-beta-glucosaminyl)asparagine amidase activity"/>
    <property type="evidence" value="ECO:0007669"/>
    <property type="project" value="TreeGrafter"/>
</dbReference>
<evidence type="ECO:0000313" key="8">
    <source>
        <dbReference type="Proteomes" id="UP000198850"/>
    </source>
</evidence>
<dbReference type="AlphaFoldDB" id="A0A1H4GQD8"/>
<comment type="subunit">
    <text evidence="2">Monomer.</text>
</comment>
<keyword evidence="8" id="KW-1185">Reference proteome</keyword>
<dbReference type="Gene3D" id="2.70.98.10">
    <property type="match status" value="1"/>
</dbReference>
<dbReference type="NCBIfam" id="TIGR01180">
    <property type="entry name" value="aman2_put"/>
    <property type="match status" value="1"/>
</dbReference>
<dbReference type="EMBL" id="FNRA01000011">
    <property type="protein sequence ID" value="SEB11869.1"/>
    <property type="molecule type" value="Genomic_DNA"/>
</dbReference>
<protein>
    <submittedName>
        <fullName evidence="7">Alpha-1,2-mannosidase, putative</fullName>
    </submittedName>
</protein>
<evidence type="ECO:0000259" key="6">
    <source>
        <dbReference type="Pfam" id="PF17678"/>
    </source>
</evidence>
<dbReference type="PANTHER" id="PTHR12143">
    <property type="entry name" value="PEPTIDE N-GLYCANASE PNGASE -RELATED"/>
    <property type="match status" value="1"/>
</dbReference>
<dbReference type="InterPro" id="IPR005887">
    <property type="entry name" value="GH92_a_mannosidase_put"/>
</dbReference>
<proteinExistence type="predicted"/>
<evidence type="ECO:0000256" key="3">
    <source>
        <dbReference type="ARBA" id="ARBA00022837"/>
    </source>
</evidence>